<dbReference type="InterPro" id="IPR038770">
    <property type="entry name" value="Na+/solute_symporter_sf"/>
</dbReference>
<dbReference type="InterPro" id="IPR016833">
    <property type="entry name" value="Put_Na-Bile_cotransptr"/>
</dbReference>
<dbReference type="GO" id="GO:0005886">
    <property type="term" value="C:plasma membrane"/>
    <property type="evidence" value="ECO:0007669"/>
    <property type="project" value="TreeGrafter"/>
</dbReference>
<accession>A0A1W5D8N9</accession>
<dbReference type="PANTHER" id="PTHR18640">
    <property type="entry name" value="SOLUTE CARRIER FAMILY 10 MEMBER 7"/>
    <property type="match status" value="1"/>
</dbReference>
<dbReference type="Pfam" id="PF13593">
    <property type="entry name" value="SBF_like"/>
    <property type="match status" value="1"/>
</dbReference>
<dbReference type="AlphaFoldDB" id="A0A1W5D8N9"/>
<feature type="transmembrane region" description="Helical" evidence="1">
    <location>
        <begin position="161"/>
        <end position="181"/>
    </location>
</feature>
<dbReference type="PANTHER" id="PTHR18640:SF5">
    <property type="entry name" value="SODIUM_BILE ACID COTRANSPORTER 7"/>
    <property type="match status" value="1"/>
</dbReference>
<feature type="transmembrane region" description="Helical" evidence="1">
    <location>
        <begin position="103"/>
        <end position="123"/>
    </location>
</feature>
<evidence type="ECO:0000256" key="1">
    <source>
        <dbReference type="SAM" id="Phobius"/>
    </source>
</evidence>
<keyword evidence="1" id="KW-0812">Transmembrane</keyword>
<evidence type="ECO:0000313" key="3">
    <source>
        <dbReference type="Proteomes" id="UP000192927"/>
    </source>
</evidence>
<name>A0A1W5D8N9_9LECA</name>
<keyword evidence="3" id="KW-1185">Reference proteome</keyword>
<dbReference type="Proteomes" id="UP000192927">
    <property type="component" value="Unassembled WGS sequence"/>
</dbReference>
<feature type="transmembrane region" description="Helical" evidence="1">
    <location>
        <begin position="193"/>
        <end position="215"/>
    </location>
</feature>
<protein>
    <submittedName>
        <fullName evidence="2">Putative sodium bile acid cotransporter</fullName>
    </submittedName>
</protein>
<organism evidence="2 3">
    <name type="scientific">Lasallia pustulata</name>
    <dbReference type="NCBI Taxonomy" id="136370"/>
    <lineage>
        <taxon>Eukaryota</taxon>
        <taxon>Fungi</taxon>
        <taxon>Dikarya</taxon>
        <taxon>Ascomycota</taxon>
        <taxon>Pezizomycotina</taxon>
        <taxon>Lecanoromycetes</taxon>
        <taxon>OSLEUM clade</taxon>
        <taxon>Umbilicariomycetidae</taxon>
        <taxon>Umbilicariales</taxon>
        <taxon>Umbilicariaceae</taxon>
        <taxon>Lasallia</taxon>
    </lineage>
</organism>
<proteinExistence type="predicted"/>
<reference evidence="3" key="1">
    <citation type="submission" date="2017-03" db="EMBL/GenBank/DDBJ databases">
        <authorList>
            <person name="Sharma R."/>
            <person name="Thines M."/>
        </authorList>
    </citation>
    <scope>NUCLEOTIDE SEQUENCE [LARGE SCALE GENOMIC DNA]</scope>
</reference>
<keyword evidence="1" id="KW-0472">Membrane</keyword>
<dbReference type="Gene3D" id="1.20.1530.20">
    <property type="match status" value="1"/>
</dbReference>
<feature type="transmembrane region" description="Helical" evidence="1">
    <location>
        <begin position="61"/>
        <end position="82"/>
    </location>
</feature>
<feature type="transmembrane region" description="Helical" evidence="1">
    <location>
        <begin position="21"/>
        <end position="41"/>
    </location>
</feature>
<sequence length="241" mass="26552">MTRQAHGNTALTVVQSTLGNFLGPFISPLLIIMYTSSGAWYTTVLPPTSAGEFSEIYRRVFMQLGLSIFLPMAVGQVIQNIFPKATKKVFVDRKLNKLSPLSLMIIIWQTFDSAFATGAFTSVKGDNMVFIVFISIAFFLSWGLICVMLSLLWLGKQDTIAVAYCVPAKTLAMGVPLSTVMYSGLSTLTKSKIQIPMIIFQGFQVAGGSLLTIAFRKWIRPDEERGHAKKAEQENNAARHG</sequence>
<evidence type="ECO:0000313" key="2">
    <source>
        <dbReference type="EMBL" id="SLM39507.1"/>
    </source>
</evidence>
<keyword evidence="1" id="KW-1133">Transmembrane helix</keyword>
<feature type="transmembrane region" description="Helical" evidence="1">
    <location>
        <begin position="129"/>
        <end position="154"/>
    </location>
</feature>
<dbReference type="EMBL" id="FWEW01003517">
    <property type="protein sequence ID" value="SLM39507.1"/>
    <property type="molecule type" value="Genomic_DNA"/>
</dbReference>